<reference evidence="4 5" key="1">
    <citation type="submission" date="2020-07" db="EMBL/GenBank/DDBJ databases">
        <title>Pseudogemmobacter sp. nov., isolated from poultry manure in Taiwan.</title>
        <authorList>
            <person name="Lin S.-Y."/>
            <person name="Tang Y.-S."/>
            <person name="Young C.-C."/>
        </authorList>
    </citation>
    <scope>NUCLEOTIDE SEQUENCE [LARGE SCALE GENOMIC DNA]</scope>
    <source>
        <strain evidence="4 5">CC-YST710</strain>
    </source>
</reference>
<gene>
    <name evidence="4" type="ORF">H0485_00350</name>
</gene>
<dbReference type="RefSeq" id="WP_226933329.1">
    <property type="nucleotide sequence ID" value="NZ_JACDXX010000001.1"/>
</dbReference>
<comment type="caution">
    <text evidence="4">The sequence shown here is derived from an EMBL/GenBank/DDBJ whole genome shotgun (WGS) entry which is preliminary data.</text>
</comment>
<organism evidence="4 5">
    <name type="scientific">Pseudogemmobacter faecipullorum</name>
    <dbReference type="NCBI Taxonomy" id="2755041"/>
    <lineage>
        <taxon>Bacteria</taxon>
        <taxon>Pseudomonadati</taxon>
        <taxon>Pseudomonadota</taxon>
        <taxon>Alphaproteobacteria</taxon>
        <taxon>Rhodobacterales</taxon>
        <taxon>Paracoccaceae</taxon>
        <taxon>Pseudogemmobacter</taxon>
    </lineage>
</organism>
<keyword evidence="1" id="KW-0175">Coiled coil</keyword>
<dbReference type="PANTHER" id="PTHR32309">
    <property type="entry name" value="TYROSINE-PROTEIN KINASE"/>
    <property type="match status" value="1"/>
</dbReference>
<keyword evidence="5" id="KW-1185">Reference proteome</keyword>
<evidence type="ECO:0000313" key="5">
    <source>
        <dbReference type="Proteomes" id="UP001198571"/>
    </source>
</evidence>
<evidence type="ECO:0000256" key="1">
    <source>
        <dbReference type="SAM" id="Coils"/>
    </source>
</evidence>
<keyword evidence="4" id="KW-0762">Sugar transport</keyword>
<feature type="compositionally biased region" description="Low complexity" evidence="2">
    <location>
        <begin position="1"/>
        <end position="17"/>
    </location>
</feature>
<evidence type="ECO:0000313" key="4">
    <source>
        <dbReference type="EMBL" id="MCB5408455.1"/>
    </source>
</evidence>
<keyword evidence="3" id="KW-1133">Transmembrane helix</keyword>
<name>A0ABS8CHU5_9RHOB</name>
<keyword evidence="4" id="KW-0813">Transport</keyword>
<feature type="region of interest" description="Disordered" evidence="2">
    <location>
        <begin position="1"/>
        <end position="63"/>
    </location>
</feature>
<feature type="transmembrane region" description="Helical" evidence="3">
    <location>
        <begin position="432"/>
        <end position="455"/>
    </location>
</feature>
<evidence type="ECO:0000256" key="3">
    <source>
        <dbReference type="SAM" id="Phobius"/>
    </source>
</evidence>
<accession>A0ABS8CHU5</accession>
<sequence length="459" mass="49711">MTTAQGATPPGPARTAPSGVAPKPLPAAAAPLHPPQVTPIRDTPARPPGVAGPKAAPPVMPAPPGPRPVPVAVPPVQLPGARPVPPPAPPARLRPRHRRLAISFGIIVVLPVLATLCYLLLIATPQYASRMAFTVRSEAHSPAASELLGGFGALLGGSASSDSEILKNFILSQEMVSRVDARIDLGKTFRGNGRYDSLFTYDADGSTIEHLTDYWRRMVHVSHESASGILELEILAFSAEDAQKIAEIVHEESTVMINNLSAVAREDALRYAGEDLSRALDQVKIAREAVTDFRIRNQIVDIATDLAGQSGIIATLQQQLATALVELDLLQNSTTASDPRLTQSERRIQAIRDRIAEERQKIGYSDGEESYATIAGEYERLTVEREFAEALYVAALRQQELALAEAKRQTRYLATHIQPSLAQSAEYPRNGFILAGVAFFAFLSWAIMTLVFYAVRDRN</sequence>
<proteinExistence type="predicted"/>
<protein>
    <submittedName>
        <fullName evidence="4">Sugar transporter</fullName>
    </submittedName>
</protein>
<dbReference type="InterPro" id="IPR050445">
    <property type="entry name" value="Bact_polysacc_biosynth/exp"/>
</dbReference>
<feature type="transmembrane region" description="Helical" evidence="3">
    <location>
        <begin position="100"/>
        <end position="121"/>
    </location>
</feature>
<keyword evidence="3" id="KW-0812">Transmembrane</keyword>
<dbReference type="EMBL" id="JACDXX010000001">
    <property type="protein sequence ID" value="MCB5408455.1"/>
    <property type="molecule type" value="Genomic_DNA"/>
</dbReference>
<keyword evidence="3" id="KW-0472">Membrane</keyword>
<dbReference type="PANTHER" id="PTHR32309:SF13">
    <property type="entry name" value="FERRIC ENTEROBACTIN TRANSPORT PROTEIN FEPE"/>
    <property type="match status" value="1"/>
</dbReference>
<evidence type="ECO:0000256" key="2">
    <source>
        <dbReference type="SAM" id="MobiDB-lite"/>
    </source>
</evidence>
<dbReference type="Proteomes" id="UP001198571">
    <property type="component" value="Unassembled WGS sequence"/>
</dbReference>
<feature type="coiled-coil region" evidence="1">
    <location>
        <begin position="313"/>
        <end position="361"/>
    </location>
</feature>